<proteinExistence type="predicted"/>
<dbReference type="EMBL" id="CATOUU010001104">
    <property type="protein sequence ID" value="CAI9972227.1"/>
    <property type="molecule type" value="Genomic_DNA"/>
</dbReference>
<evidence type="ECO:0000313" key="2">
    <source>
        <dbReference type="EMBL" id="CAI9972227.1"/>
    </source>
</evidence>
<sequence length="111" mass="12186">MPPTIFAYSQAKEPVHVEIYELTTREIFIECKAPSLKQCQTTCGLFTACCCGCGLWSSVCCGCYNGREYNGVRRQRSGAMEVLCAGLLMNITGLFGYGWIAACKVGCKMML</sequence>
<protein>
    <submittedName>
        <fullName evidence="2">Cysteine rich protein</fullName>
    </submittedName>
    <submittedName>
        <fullName evidence="3">Cysteine_rich protein</fullName>
    </submittedName>
</protein>
<reference evidence="2" key="1">
    <citation type="submission" date="2023-06" db="EMBL/GenBank/DDBJ databases">
        <authorList>
            <person name="Kurt Z."/>
        </authorList>
    </citation>
    <scope>NUCLEOTIDE SEQUENCE</scope>
</reference>
<name>A0AA86RG14_9EUKA</name>
<dbReference type="Proteomes" id="UP001642409">
    <property type="component" value="Unassembled WGS sequence"/>
</dbReference>
<reference evidence="3 4" key="2">
    <citation type="submission" date="2024-07" db="EMBL/GenBank/DDBJ databases">
        <authorList>
            <person name="Akdeniz Z."/>
        </authorList>
    </citation>
    <scope>NUCLEOTIDE SEQUENCE [LARGE SCALE GENOMIC DNA]</scope>
</reference>
<feature type="transmembrane region" description="Helical" evidence="1">
    <location>
        <begin position="82"/>
        <end position="102"/>
    </location>
</feature>
<keyword evidence="4" id="KW-1185">Reference proteome</keyword>
<accession>A0AA86RG14</accession>
<comment type="caution">
    <text evidence="2">The sequence shown here is derived from an EMBL/GenBank/DDBJ whole genome shotgun (WGS) entry which is preliminary data.</text>
</comment>
<evidence type="ECO:0000313" key="3">
    <source>
        <dbReference type="EMBL" id="CAL6038402.1"/>
    </source>
</evidence>
<evidence type="ECO:0000313" key="4">
    <source>
        <dbReference type="Proteomes" id="UP001642409"/>
    </source>
</evidence>
<gene>
    <name evidence="3" type="ORF">HINF_LOCUS37351</name>
    <name evidence="2" type="ORF">HINF_LOCUS59872</name>
</gene>
<dbReference type="EMBL" id="CAXDID020000139">
    <property type="protein sequence ID" value="CAL6038402.1"/>
    <property type="molecule type" value="Genomic_DNA"/>
</dbReference>
<evidence type="ECO:0000256" key="1">
    <source>
        <dbReference type="SAM" id="Phobius"/>
    </source>
</evidence>
<keyword evidence="1" id="KW-0472">Membrane</keyword>
<keyword evidence="1" id="KW-0812">Transmembrane</keyword>
<keyword evidence="1" id="KW-1133">Transmembrane helix</keyword>
<dbReference type="AlphaFoldDB" id="A0AA86RG14"/>
<organism evidence="2">
    <name type="scientific">Hexamita inflata</name>
    <dbReference type="NCBI Taxonomy" id="28002"/>
    <lineage>
        <taxon>Eukaryota</taxon>
        <taxon>Metamonada</taxon>
        <taxon>Diplomonadida</taxon>
        <taxon>Hexamitidae</taxon>
        <taxon>Hexamitinae</taxon>
        <taxon>Hexamita</taxon>
    </lineage>
</organism>